<accession>A0A3B0CEP5</accession>
<keyword evidence="3" id="KW-1185">Reference proteome</keyword>
<feature type="domain" description="Helix-turn-helix" evidence="1">
    <location>
        <begin position="43"/>
        <end position="89"/>
    </location>
</feature>
<dbReference type="InterPro" id="IPR009061">
    <property type="entry name" value="DNA-bd_dom_put_sf"/>
</dbReference>
<name>A0A3B0CEP5_9FLAO</name>
<proteinExistence type="predicted"/>
<keyword evidence="2" id="KW-0238">DNA-binding</keyword>
<evidence type="ECO:0000259" key="1">
    <source>
        <dbReference type="Pfam" id="PF12728"/>
    </source>
</evidence>
<dbReference type="SUPFAM" id="SSF46955">
    <property type="entry name" value="Putative DNA-binding domain"/>
    <property type="match status" value="1"/>
</dbReference>
<dbReference type="Pfam" id="PF12728">
    <property type="entry name" value="HTH_17"/>
    <property type="match status" value="1"/>
</dbReference>
<evidence type="ECO:0000313" key="2">
    <source>
        <dbReference type="EMBL" id="RKN83348.1"/>
    </source>
</evidence>
<dbReference type="EMBL" id="RBCJ01000001">
    <property type="protein sequence ID" value="RKN83348.1"/>
    <property type="molecule type" value="Genomic_DNA"/>
</dbReference>
<protein>
    <submittedName>
        <fullName evidence="2">DNA-binding protein</fullName>
    </submittedName>
</protein>
<dbReference type="OrthoDB" id="1097811at2"/>
<dbReference type="RefSeq" id="WP_120710555.1">
    <property type="nucleotide sequence ID" value="NZ_RBCJ01000001.1"/>
</dbReference>
<dbReference type="Proteomes" id="UP000276603">
    <property type="component" value="Unassembled WGS sequence"/>
</dbReference>
<gene>
    <name evidence="2" type="ORF">D7Z94_05860</name>
</gene>
<dbReference type="GO" id="GO:0003677">
    <property type="term" value="F:DNA binding"/>
    <property type="evidence" value="ECO:0007669"/>
    <property type="project" value="UniProtKB-KW"/>
</dbReference>
<sequence>MENSILLTSISPAELGDLIDKRLKEGLDPILKKLNTDNPINELLTRSETCELLKIDSSTLWHWTNSGKVKAHGIGSRRYYKKSELLEALTPCK</sequence>
<dbReference type="InterPro" id="IPR041657">
    <property type="entry name" value="HTH_17"/>
</dbReference>
<evidence type="ECO:0000313" key="3">
    <source>
        <dbReference type="Proteomes" id="UP000276603"/>
    </source>
</evidence>
<organism evidence="2 3">
    <name type="scientific">Ulvibacterium marinum</name>
    <dbReference type="NCBI Taxonomy" id="2419782"/>
    <lineage>
        <taxon>Bacteria</taxon>
        <taxon>Pseudomonadati</taxon>
        <taxon>Bacteroidota</taxon>
        <taxon>Flavobacteriia</taxon>
        <taxon>Flavobacteriales</taxon>
        <taxon>Flavobacteriaceae</taxon>
        <taxon>Ulvibacterium</taxon>
    </lineage>
</organism>
<reference evidence="2 3" key="1">
    <citation type="submission" date="2018-10" db="EMBL/GenBank/DDBJ databases">
        <title>Ulvibacterium marinum gen. nov., sp. nov., a novel marine bacterium of the family Flavobacteriaceae, isolated from a culture of the green alga Ulva prolifera.</title>
        <authorList>
            <person name="Zhang Z."/>
        </authorList>
    </citation>
    <scope>NUCLEOTIDE SEQUENCE [LARGE SCALE GENOMIC DNA]</scope>
    <source>
        <strain evidence="2 3">CCMM003</strain>
    </source>
</reference>
<dbReference type="AlphaFoldDB" id="A0A3B0CEP5"/>
<comment type="caution">
    <text evidence="2">The sequence shown here is derived from an EMBL/GenBank/DDBJ whole genome shotgun (WGS) entry which is preliminary data.</text>
</comment>